<dbReference type="AlphaFoldDB" id="A0ABD3LC94"/>
<evidence type="ECO:0000313" key="2">
    <source>
        <dbReference type="Proteomes" id="UP001634007"/>
    </source>
</evidence>
<comment type="caution">
    <text evidence="1">The sequence shown here is derived from an EMBL/GenBank/DDBJ whole genome shotgun (WGS) entry which is preliminary data.</text>
</comment>
<gene>
    <name evidence="1" type="ORF">ACJRO7_010531</name>
</gene>
<sequence length="120" mass="13561">MAVCNHGFFMMAPNRWIPSTNTLQRPLRLADLSSSVEVPILQPPGPNRTLLLVRVHRARRLSSQETVSDFVTLSLSLTMSVRTKYIQTGDAKGWIYIIAEASDSDVKVVRKRRAEREVLP</sequence>
<keyword evidence="2" id="KW-1185">Reference proteome</keyword>
<protein>
    <submittedName>
        <fullName evidence="1">Uncharacterized protein</fullName>
    </submittedName>
</protein>
<dbReference type="Proteomes" id="UP001634007">
    <property type="component" value="Unassembled WGS sequence"/>
</dbReference>
<reference evidence="1 2" key="1">
    <citation type="submission" date="2024-11" db="EMBL/GenBank/DDBJ databases">
        <title>Chromosome-level genome assembly of Eucalyptus globulus Labill. provides insights into its genome evolution.</title>
        <authorList>
            <person name="Li X."/>
        </authorList>
    </citation>
    <scope>NUCLEOTIDE SEQUENCE [LARGE SCALE GENOMIC DNA]</scope>
    <source>
        <strain evidence="1">CL2024</strain>
        <tissue evidence="1">Fresh tender leaves</tissue>
    </source>
</reference>
<organism evidence="1 2">
    <name type="scientific">Eucalyptus globulus</name>
    <name type="common">Tasmanian blue gum</name>
    <dbReference type="NCBI Taxonomy" id="34317"/>
    <lineage>
        <taxon>Eukaryota</taxon>
        <taxon>Viridiplantae</taxon>
        <taxon>Streptophyta</taxon>
        <taxon>Embryophyta</taxon>
        <taxon>Tracheophyta</taxon>
        <taxon>Spermatophyta</taxon>
        <taxon>Magnoliopsida</taxon>
        <taxon>eudicotyledons</taxon>
        <taxon>Gunneridae</taxon>
        <taxon>Pentapetalae</taxon>
        <taxon>rosids</taxon>
        <taxon>malvids</taxon>
        <taxon>Myrtales</taxon>
        <taxon>Myrtaceae</taxon>
        <taxon>Myrtoideae</taxon>
        <taxon>Eucalypteae</taxon>
        <taxon>Eucalyptus</taxon>
    </lineage>
</organism>
<accession>A0ABD3LC94</accession>
<name>A0ABD3LC94_EUCGL</name>
<dbReference type="EMBL" id="JBJKBG010000002">
    <property type="protein sequence ID" value="KAL3749433.1"/>
    <property type="molecule type" value="Genomic_DNA"/>
</dbReference>
<proteinExistence type="predicted"/>
<evidence type="ECO:0000313" key="1">
    <source>
        <dbReference type="EMBL" id="KAL3749433.1"/>
    </source>
</evidence>